<dbReference type="GO" id="GO:0004177">
    <property type="term" value="F:aminopeptidase activity"/>
    <property type="evidence" value="ECO:0007669"/>
    <property type="project" value="UniProtKB-KW"/>
</dbReference>
<dbReference type="InterPro" id="IPR007035">
    <property type="entry name" value="Peptidase_M55"/>
</dbReference>
<keyword evidence="1" id="KW-0645">Protease</keyword>
<proteinExistence type="predicted"/>
<evidence type="ECO:0000313" key="1">
    <source>
        <dbReference type="EMBL" id="KUK17152.1"/>
    </source>
</evidence>
<comment type="caution">
    <text evidence="1">The sequence shown here is derived from an EMBL/GenBank/DDBJ whole genome shotgun (WGS) entry which is preliminary data.</text>
</comment>
<dbReference type="InterPro" id="IPR027476">
    <property type="entry name" value="DppA_N"/>
</dbReference>
<dbReference type="EMBL" id="LGFD01000034">
    <property type="protein sequence ID" value="KUK17152.1"/>
    <property type="molecule type" value="Genomic_DNA"/>
</dbReference>
<sequence>MRAFISVDLEGMPFVVSLEHLVEKGTLYKEARKIATEITLTVVEALHNAGFGEIVIADSHGPMVNLLPEKLPEYTYLVRGYPRPMAMVVGAEKCDVALFLGYHAKAGTPYAIFDHTYSGANVGKLELNGIEVSEFLLNGYAVGHYDIPVILVGGDKKLLEEDVKRFTPWAERVTFKKAFSRYSAISPSLRRTKKDLENAVFKAVERYKNGGTKPLKLEYPVKVRLTYNNSGMADVGELLPDARRIDGKTIEFEAKDIIEAYKAFQLLVFAATGVTSILRR</sequence>
<dbReference type="PATRIC" id="fig|172049.5.peg.1033"/>
<dbReference type="RefSeq" id="WP_048160248.1">
    <property type="nucleotide sequence ID" value="NZ_LGFD01000034.1"/>
</dbReference>
<dbReference type="InterPro" id="IPR036177">
    <property type="entry name" value="Peptidase_M55_sf"/>
</dbReference>
<evidence type="ECO:0000313" key="2">
    <source>
        <dbReference type="Proteomes" id="UP000053911"/>
    </source>
</evidence>
<dbReference type="CDD" id="cd08769">
    <property type="entry name" value="DAP_dppA_2"/>
    <property type="match status" value="1"/>
</dbReference>
<dbReference type="PIRSF" id="PIRSF015853">
    <property type="entry name" value="Pep_DppA"/>
    <property type="match status" value="1"/>
</dbReference>
<dbReference type="SUPFAM" id="SSF63992">
    <property type="entry name" value="Dipeptide transport protein"/>
    <property type="match status" value="1"/>
</dbReference>
<dbReference type="Proteomes" id="UP000053911">
    <property type="component" value="Unassembled WGS sequence"/>
</dbReference>
<dbReference type="Gene3D" id="3.30.1360.130">
    <property type="entry name" value="Dipeptide transport protein"/>
    <property type="match status" value="1"/>
</dbReference>
<gene>
    <name evidence="1" type="ORF">XD54_1573</name>
</gene>
<dbReference type="Pfam" id="PF04951">
    <property type="entry name" value="Peptidase_M55"/>
    <property type="match status" value="1"/>
</dbReference>
<organism evidence="1 2">
    <name type="scientific">Thermococcus sibiricus</name>
    <dbReference type="NCBI Taxonomy" id="172049"/>
    <lineage>
        <taxon>Archaea</taxon>
        <taxon>Methanobacteriati</taxon>
        <taxon>Methanobacteriota</taxon>
        <taxon>Thermococci</taxon>
        <taxon>Thermococcales</taxon>
        <taxon>Thermococcaceae</taxon>
        <taxon>Thermococcus</taxon>
    </lineage>
</organism>
<name>A0A101EKP4_9EURY</name>
<accession>A0A101EKP4</accession>
<dbReference type="GeneID" id="8095672"/>
<keyword evidence="1" id="KW-0031">Aminopeptidase</keyword>
<reference evidence="2" key="1">
    <citation type="journal article" date="2015" name="MBio">
        <title>Genome-Resolved Metagenomic Analysis Reveals Roles for Candidate Phyla and Other Microbial Community Members in Biogeochemical Transformations in Oil Reservoirs.</title>
        <authorList>
            <person name="Hu P."/>
            <person name="Tom L."/>
            <person name="Singh A."/>
            <person name="Thomas B.C."/>
            <person name="Baker B.J."/>
            <person name="Piceno Y.M."/>
            <person name="Andersen G.L."/>
            <person name="Banfield J.F."/>
        </authorList>
    </citation>
    <scope>NUCLEOTIDE SEQUENCE [LARGE SCALE GENOMIC DNA]</scope>
</reference>
<protein>
    <submittedName>
        <fullName evidence="1">D-aminopeptidase</fullName>
    </submittedName>
</protein>
<dbReference type="Gene3D" id="3.40.50.10780">
    <property type="entry name" value="Dipeptide transport protein"/>
    <property type="match status" value="1"/>
</dbReference>
<keyword evidence="1" id="KW-0378">Hydrolase</keyword>
<dbReference type="AlphaFoldDB" id="A0A101EKP4"/>